<organism evidence="6 7">
    <name type="scientific">Limosilactobacillus vaginalis</name>
    <dbReference type="NCBI Taxonomy" id="1633"/>
    <lineage>
        <taxon>Bacteria</taxon>
        <taxon>Bacillati</taxon>
        <taxon>Bacillota</taxon>
        <taxon>Bacilli</taxon>
        <taxon>Lactobacillales</taxon>
        <taxon>Lactobacillaceae</taxon>
        <taxon>Limosilactobacillus</taxon>
    </lineage>
</organism>
<dbReference type="InterPro" id="IPR009061">
    <property type="entry name" value="DNA-bd_dom_put_sf"/>
</dbReference>
<dbReference type="InterPro" id="IPR047057">
    <property type="entry name" value="MerR_fam"/>
</dbReference>
<sequence>MYTSKDLQKIFRIGRETIRYYEKIGIIHGKVNATKYHYYDDLDIENLARILKYREFKFPLQQIKKLRSANHISDFQFVLTNQIKHLKSEIRIDEILETRLTWKMNELVAYSKGRKSFIKDDFYYDLAYSEEHGFAGNDKYPNFTDLSKTSDFPFSDFIAFTKITDNDELSFTNGGTAISKGIVDNLSIETNQLVHHSFDCIYQSYRVISQRMNDTLNIHPEVALLNKLHYQICNCPYVRQIAILKNKRIVQLNIPVNKSI</sequence>
<dbReference type="CDD" id="cd00592">
    <property type="entry name" value="HTH_MerR-like"/>
    <property type="match status" value="1"/>
</dbReference>
<dbReference type="Gene3D" id="1.10.1660.10">
    <property type="match status" value="1"/>
</dbReference>
<dbReference type="EMBL" id="JAKHPH010000001">
    <property type="protein sequence ID" value="MCZ3666833.1"/>
    <property type="molecule type" value="Genomic_DNA"/>
</dbReference>
<proteinExistence type="predicted"/>
<dbReference type="SMART" id="SM00422">
    <property type="entry name" value="HTH_MERR"/>
    <property type="match status" value="1"/>
</dbReference>
<evidence type="ECO:0000256" key="2">
    <source>
        <dbReference type="ARBA" id="ARBA00023015"/>
    </source>
</evidence>
<dbReference type="PANTHER" id="PTHR30204">
    <property type="entry name" value="REDOX-CYCLING DRUG-SENSING TRANSCRIPTIONAL ACTIVATOR SOXR"/>
    <property type="match status" value="1"/>
</dbReference>
<feature type="domain" description="HTH merR-type" evidence="5">
    <location>
        <begin position="1"/>
        <end position="69"/>
    </location>
</feature>
<comment type="caution">
    <text evidence="6">The sequence shown here is derived from an EMBL/GenBank/DDBJ whole genome shotgun (WGS) entry which is preliminary data.</text>
</comment>
<protein>
    <submittedName>
        <fullName evidence="6">MerR family transcriptional regulator</fullName>
    </submittedName>
</protein>
<dbReference type="PROSITE" id="PS50937">
    <property type="entry name" value="HTH_MERR_2"/>
    <property type="match status" value="1"/>
</dbReference>
<dbReference type="Pfam" id="PF13411">
    <property type="entry name" value="MerR_1"/>
    <property type="match status" value="1"/>
</dbReference>
<keyword evidence="1" id="KW-0678">Repressor</keyword>
<evidence type="ECO:0000256" key="4">
    <source>
        <dbReference type="ARBA" id="ARBA00023163"/>
    </source>
</evidence>
<dbReference type="InterPro" id="IPR000551">
    <property type="entry name" value="MerR-type_HTH_dom"/>
</dbReference>
<evidence type="ECO:0000313" key="7">
    <source>
        <dbReference type="Proteomes" id="UP001212401"/>
    </source>
</evidence>
<evidence type="ECO:0000313" key="6">
    <source>
        <dbReference type="EMBL" id="MCZ3666833.1"/>
    </source>
</evidence>
<name>A0AAW5WQP8_9LACO</name>
<dbReference type="RefSeq" id="WP_269295736.1">
    <property type="nucleotide sequence ID" value="NZ_CANCXG010000010.1"/>
</dbReference>
<evidence type="ECO:0000256" key="1">
    <source>
        <dbReference type="ARBA" id="ARBA00022491"/>
    </source>
</evidence>
<reference evidence="6" key="1">
    <citation type="submission" date="2022-01" db="EMBL/GenBank/DDBJ databases">
        <title>VMRC isolate genome collection.</title>
        <authorList>
            <person name="France M."/>
            <person name="Rutt L."/>
            <person name="Humphrys M."/>
            <person name="Ravel J."/>
        </authorList>
    </citation>
    <scope>NUCLEOTIDE SEQUENCE</scope>
    <source>
        <strain evidence="6">C0048A1</strain>
    </source>
</reference>
<gene>
    <name evidence="6" type="ORF">L2724_00855</name>
</gene>
<keyword evidence="4" id="KW-0804">Transcription</keyword>
<accession>A0AAW5WQP8</accession>
<dbReference type="GO" id="GO:0003700">
    <property type="term" value="F:DNA-binding transcription factor activity"/>
    <property type="evidence" value="ECO:0007669"/>
    <property type="project" value="InterPro"/>
</dbReference>
<keyword evidence="3" id="KW-0238">DNA-binding</keyword>
<evidence type="ECO:0000256" key="3">
    <source>
        <dbReference type="ARBA" id="ARBA00023125"/>
    </source>
</evidence>
<dbReference type="PANTHER" id="PTHR30204:SF69">
    <property type="entry name" value="MERR-FAMILY TRANSCRIPTIONAL REGULATOR"/>
    <property type="match status" value="1"/>
</dbReference>
<evidence type="ECO:0000259" key="5">
    <source>
        <dbReference type="PROSITE" id="PS50937"/>
    </source>
</evidence>
<dbReference type="GO" id="GO:0003677">
    <property type="term" value="F:DNA binding"/>
    <property type="evidence" value="ECO:0007669"/>
    <property type="project" value="UniProtKB-KW"/>
</dbReference>
<dbReference type="AlphaFoldDB" id="A0AAW5WQP8"/>
<dbReference type="Proteomes" id="UP001212401">
    <property type="component" value="Unassembled WGS sequence"/>
</dbReference>
<keyword evidence="2" id="KW-0805">Transcription regulation</keyword>
<dbReference type="SUPFAM" id="SSF46955">
    <property type="entry name" value="Putative DNA-binding domain"/>
    <property type="match status" value="1"/>
</dbReference>